<organism evidence="1 2">
    <name type="scientific">Araneus ventricosus</name>
    <name type="common">Orbweaver spider</name>
    <name type="synonym">Epeira ventricosa</name>
    <dbReference type="NCBI Taxonomy" id="182803"/>
    <lineage>
        <taxon>Eukaryota</taxon>
        <taxon>Metazoa</taxon>
        <taxon>Ecdysozoa</taxon>
        <taxon>Arthropoda</taxon>
        <taxon>Chelicerata</taxon>
        <taxon>Arachnida</taxon>
        <taxon>Araneae</taxon>
        <taxon>Araneomorphae</taxon>
        <taxon>Entelegynae</taxon>
        <taxon>Araneoidea</taxon>
        <taxon>Araneidae</taxon>
        <taxon>Araneus</taxon>
    </lineage>
</organism>
<sequence>MVRNCLMENLGLLHLRAKWFSVLRLKEEKILSAGPGRRKTGEDERNPAEAAKYCLSLNCYRFIDFKLFSCRRTPSISSSNSEKIDEGNLVCVLVAKYYANLGFNRLKRRLGFLCNAMKNKTEY</sequence>
<dbReference type="EMBL" id="BGPR01015355">
    <property type="protein sequence ID" value="GBN68917.1"/>
    <property type="molecule type" value="Genomic_DNA"/>
</dbReference>
<dbReference type="Proteomes" id="UP000499080">
    <property type="component" value="Unassembled WGS sequence"/>
</dbReference>
<evidence type="ECO:0000313" key="2">
    <source>
        <dbReference type="Proteomes" id="UP000499080"/>
    </source>
</evidence>
<reference evidence="1 2" key="1">
    <citation type="journal article" date="2019" name="Sci. Rep.">
        <title>Orb-weaving spider Araneus ventricosus genome elucidates the spidroin gene catalogue.</title>
        <authorList>
            <person name="Kono N."/>
            <person name="Nakamura H."/>
            <person name="Ohtoshi R."/>
            <person name="Moran D.A.P."/>
            <person name="Shinohara A."/>
            <person name="Yoshida Y."/>
            <person name="Fujiwara M."/>
            <person name="Mori M."/>
            <person name="Tomita M."/>
            <person name="Arakawa K."/>
        </authorList>
    </citation>
    <scope>NUCLEOTIDE SEQUENCE [LARGE SCALE GENOMIC DNA]</scope>
</reference>
<evidence type="ECO:0000313" key="1">
    <source>
        <dbReference type="EMBL" id="GBN68917.1"/>
    </source>
</evidence>
<accession>A0A4Y2QZS7</accession>
<keyword evidence="2" id="KW-1185">Reference proteome</keyword>
<protein>
    <submittedName>
        <fullName evidence="1">Uncharacterized protein</fullName>
    </submittedName>
</protein>
<comment type="caution">
    <text evidence="1">The sequence shown here is derived from an EMBL/GenBank/DDBJ whole genome shotgun (WGS) entry which is preliminary data.</text>
</comment>
<proteinExistence type="predicted"/>
<name>A0A4Y2QZS7_ARAVE</name>
<dbReference type="AlphaFoldDB" id="A0A4Y2QZS7"/>
<gene>
    <name evidence="1" type="ORF">AVEN_121765_1</name>
</gene>